<name>A0ABS8YGL6_9BACL</name>
<dbReference type="EMBL" id="JAJNBZ010000007">
    <property type="protein sequence ID" value="MCE5170074.1"/>
    <property type="molecule type" value="Genomic_DNA"/>
</dbReference>
<feature type="transmembrane region" description="Helical" evidence="1">
    <location>
        <begin position="346"/>
        <end position="365"/>
    </location>
</feature>
<keyword evidence="1" id="KW-0472">Membrane</keyword>
<organism evidence="2 3">
    <name type="scientific">Paenibacillus profundus</name>
    <dbReference type="NCBI Taxonomy" id="1173085"/>
    <lineage>
        <taxon>Bacteria</taxon>
        <taxon>Bacillati</taxon>
        <taxon>Bacillota</taxon>
        <taxon>Bacilli</taxon>
        <taxon>Bacillales</taxon>
        <taxon>Paenibacillaceae</taxon>
        <taxon>Paenibacillus</taxon>
    </lineage>
</organism>
<reference evidence="2 3" key="1">
    <citation type="submission" date="2021-11" db="EMBL/GenBank/DDBJ databases">
        <title>Draft genome sequence of Paenibacillus profundus YoMME, a new Gram-positive bacteria with exoelectrogenic properties.</title>
        <authorList>
            <person name="Hubenova Y."/>
            <person name="Hubenova E."/>
            <person name="Manasiev Y."/>
            <person name="Peykov S."/>
            <person name="Mitov M."/>
        </authorList>
    </citation>
    <scope>NUCLEOTIDE SEQUENCE [LARGE SCALE GENOMIC DNA]</scope>
    <source>
        <strain evidence="2 3">YoMME</strain>
    </source>
</reference>
<sequence>MMDLLKHELFKIISRKSVLIVAVLLLLTYGLFIASRSDHYHNASQEYKPYERVITEADREMVLKVFEDEERYNKDTPPSERGLLQDIWDIQSMQAGYERQLEEIRAQLDRSVLGSYEYKQHALHEQLLLEKGPPSGQVYYNKPWAYMIDMIDQFGVAFMGAMILIGLASLYSEEYSTGMDSLLLSSRKGKGKLITAKCCAAIIYTSSCCFLFALINIVVHALLFGNLDGANTPLYSLSKYGDSHPFGTSPYSLMVGQYYAIQLGVHLVGSVAFGLAVMFISSLSASSFVTLFVSGCILGVPYLLNDLFNMQIQVIEWLSFYSYSQLMRVTRLFNYFQTVNLGNIPVLYPVAALSVITVVTGLLVWGTRLVFRKHQVSA</sequence>
<feature type="transmembrane region" description="Helical" evidence="1">
    <location>
        <begin position="287"/>
        <end position="304"/>
    </location>
</feature>
<accession>A0ABS8YGL6</accession>
<keyword evidence="1" id="KW-1133">Transmembrane helix</keyword>
<feature type="transmembrane region" description="Helical" evidence="1">
    <location>
        <begin position="12"/>
        <end position="34"/>
    </location>
</feature>
<dbReference type="RefSeq" id="WP_019422040.1">
    <property type="nucleotide sequence ID" value="NZ_JAJNBZ010000007.1"/>
</dbReference>
<dbReference type="Proteomes" id="UP001199916">
    <property type="component" value="Unassembled WGS sequence"/>
</dbReference>
<proteinExistence type="predicted"/>
<evidence type="ECO:0000313" key="2">
    <source>
        <dbReference type="EMBL" id="MCE5170074.1"/>
    </source>
</evidence>
<dbReference type="PANTHER" id="PTHR37305:SF1">
    <property type="entry name" value="MEMBRANE PROTEIN"/>
    <property type="match status" value="1"/>
</dbReference>
<evidence type="ECO:0000313" key="3">
    <source>
        <dbReference type="Proteomes" id="UP001199916"/>
    </source>
</evidence>
<feature type="transmembrane region" description="Helical" evidence="1">
    <location>
        <begin position="193"/>
        <end position="223"/>
    </location>
</feature>
<comment type="caution">
    <text evidence="2">The sequence shown here is derived from an EMBL/GenBank/DDBJ whole genome shotgun (WGS) entry which is preliminary data.</text>
</comment>
<dbReference type="PANTHER" id="PTHR37305">
    <property type="entry name" value="INTEGRAL MEMBRANE PROTEIN-RELATED"/>
    <property type="match status" value="1"/>
</dbReference>
<feature type="transmembrane region" description="Helical" evidence="1">
    <location>
        <begin position="154"/>
        <end position="172"/>
    </location>
</feature>
<keyword evidence="1" id="KW-0812">Transmembrane</keyword>
<gene>
    <name evidence="2" type="ORF">LQV63_12210</name>
</gene>
<keyword evidence="3" id="KW-1185">Reference proteome</keyword>
<feature type="transmembrane region" description="Helical" evidence="1">
    <location>
        <begin position="259"/>
        <end position="280"/>
    </location>
</feature>
<protein>
    <submittedName>
        <fullName evidence="2">ABC transporter permease</fullName>
    </submittedName>
</protein>
<evidence type="ECO:0000256" key="1">
    <source>
        <dbReference type="SAM" id="Phobius"/>
    </source>
</evidence>